<gene>
    <name evidence="6" type="ORF">KFL_003220140</name>
</gene>
<dbReference type="EMBL" id="DF237271">
    <property type="protein sequence ID" value="GAQ86952.1"/>
    <property type="molecule type" value="Genomic_DNA"/>
</dbReference>
<sequence length="405" mass="45643">MEGGLDQTVERCASMLLLEDLNQIKAGRKLLEAVRHSPDLSNDDFSRVAQEVAAFQGGAVMSRFLSFVTPASVSRLYLPGADSQLEGLKRFLHATPALCHLTGSKIVVDRFLRDDTGTIQKVRAENVHIQLMNQVTQVVDVSERMKSSMFNPLEIMTFLASLECLSNFARASKTFRDVMKEPTEQRKTFEQFSDLRSSKNLAKMTAGSSLRLRLGLACLAASFAFAEDSQLWAIDSGLLKLLAAIYEASPLRELCKRNQRGGSPVYRCNKILYRLLTLEATTEKARAHNALEGFRPHRRKMNAAEPELALWRDYFGPRLQGTRVVEKEELSELQSAENWKHAEEVYSAMFQTPVVCSWKLCAAGREPVLGKGFSMCARCHVARYCSKEHQKSHWPSHKVHCRKMP</sequence>
<dbReference type="PROSITE" id="PS50865">
    <property type="entry name" value="ZF_MYND_2"/>
    <property type="match status" value="1"/>
</dbReference>
<evidence type="ECO:0000259" key="5">
    <source>
        <dbReference type="PROSITE" id="PS50865"/>
    </source>
</evidence>
<evidence type="ECO:0000256" key="3">
    <source>
        <dbReference type="ARBA" id="ARBA00022833"/>
    </source>
</evidence>
<organism evidence="6 7">
    <name type="scientific">Klebsormidium nitens</name>
    <name type="common">Green alga</name>
    <name type="synonym">Ulothrix nitens</name>
    <dbReference type="NCBI Taxonomy" id="105231"/>
    <lineage>
        <taxon>Eukaryota</taxon>
        <taxon>Viridiplantae</taxon>
        <taxon>Streptophyta</taxon>
        <taxon>Klebsormidiophyceae</taxon>
        <taxon>Klebsormidiales</taxon>
        <taxon>Klebsormidiaceae</taxon>
        <taxon>Klebsormidium</taxon>
    </lineage>
</organism>
<keyword evidence="7" id="KW-1185">Reference proteome</keyword>
<dbReference type="OrthoDB" id="3062451at2759"/>
<keyword evidence="3" id="KW-0862">Zinc</keyword>
<evidence type="ECO:0000256" key="4">
    <source>
        <dbReference type="PROSITE-ProRule" id="PRU00134"/>
    </source>
</evidence>
<dbReference type="AlphaFoldDB" id="A0A1Y1IAG6"/>
<accession>A0A1Y1IAG6</accession>
<dbReference type="Pfam" id="PF01753">
    <property type="entry name" value="zf-MYND"/>
    <property type="match status" value="1"/>
</dbReference>
<keyword evidence="2 4" id="KW-0863">Zinc-finger</keyword>
<dbReference type="STRING" id="105231.A0A1Y1IAG6"/>
<dbReference type="Proteomes" id="UP000054558">
    <property type="component" value="Unassembled WGS sequence"/>
</dbReference>
<evidence type="ECO:0000313" key="6">
    <source>
        <dbReference type="EMBL" id="GAQ86952.1"/>
    </source>
</evidence>
<dbReference type="Gene3D" id="6.10.140.2220">
    <property type="match status" value="1"/>
</dbReference>
<keyword evidence="1" id="KW-0479">Metal-binding</keyword>
<dbReference type="SUPFAM" id="SSF144232">
    <property type="entry name" value="HIT/MYND zinc finger-like"/>
    <property type="match status" value="1"/>
</dbReference>
<name>A0A1Y1IAG6_KLENI</name>
<evidence type="ECO:0000256" key="2">
    <source>
        <dbReference type="ARBA" id="ARBA00022771"/>
    </source>
</evidence>
<protein>
    <recommendedName>
        <fullName evidence="5">MYND-type domain-containing protein</fullName>
    </recommendedName>
</protein>
<feature type="domain" description="MYND-type" evidence="5">
    <location>
        <begin position="361"/>
        <end position="401"/>
    </location>
</feature>
<reference evidence="6 7" key="1">
    <citation type="journal article" date="2014" name="Nat. Commun.">
        <title>Klebsormidium flaccidum genome reveals primary factors for plant terrestrial adaptation.</title>
        <authorList>
            <person name="Hori K."/>
            <person name="Maruyama F."/>
            <person name="Fujisawa T."/>
            <person name="Togashi T."/>
            <person name="Yamamoto N."/>
            <person name="Seo M."/>
            <person name="Sato S."/>
            <person name="Yamada T."/>
            <person name="Mori H."/>
            <person name="Tajima N."/>
            <person name="Moriyama T."/>
            <person name="Ikeuchi M."/>
            <person name="Watanabe M."/>
            <person name="Wada H."/>
            <person name="Kobayashi K."/>
            <person name="Saito M."/>
            <person name="Masuda T."/>
            <person name="Sasaki-Sekimoto Y."/>
            <person name="Mashiguchi K."/>
            <person name="Awai K."/>
            <person name="Shimojima M."/>
            <person name="Masuda S."/>
            <person name="Iwai M."/>
            <person name="Nobusawa T."/>
            <person name="Narise T."/>
            <person name="Kondo S."/>
            <person name="Saito H."/>
            <person name="Sato R."/>
            <person name="Murakawa M."/>
            <person name="Ihara Y."/>
            <person name="Oshima-Yamada Y."/>
            <person name="Ohtaka K."/>
            <person name="Satoh M."/>
            <person name="Sonobe K."/>
            <person name="Ishii M."/>
            <person name="Ohtani R."/>
            <person name="Kanamori-Sato M."/>
            <person name="Honoki R."/>
            <person name="Miyazaki D."/>
            <person name="Mochizuki H."/>
            <person name="Umetsu J."/>
            <person name="Higashi K."/>
            <person name="Shibata D."/>
            <person name="Kamiya Y."/>
            <person name="Sato N."/>
            <person name="Nakamura Y."/>
            <person name="Tabata S."/>
            <person name="Ida S."/>
            <person name="Kurokawa K."/>
            <person name="Ohta H."/>
        </authorList>
    </citation>
    <scope>NUCLEOTIDE SEQUENCE [LARGE SCALE GENOMIC DNA]</scope>
    <source>
        <strain evidence="6 7">NIES-2285</strain>
    </source>
</reference>
<dbReference type="InterPro" id="IPR002893">
    <property type="entry name" value="Znf_MYND"/>
</dbReference>
<dbReference type="GO" id="GO:0008270">
    <property type="term" value="F:zinc ion binding"/>
    <property type="evidence" value="ECO:0007669"/>
    <property type="project" value="UniProtKB-KW"/>
</dbReference>
<proteinExistence type="predicted"/>
<evidence type="ECO:0000256" key="1">
    <source>
        <dbReference type="ARBA" id="ARBA00022723"/>
    </source>
</evidence>
<evidence type="ECO:0000313" key="7">
    <source>
        <dbReference type="Proteomes" id="UP000054558"/>
    </source>
</evidence>